<evidence type="ECO:0000256" key="3">
    <source>
        <dbReference type="ARBA" id="ARBA00022630"/>
    </source>
</evidence>
<evidence type="ECO:0000256" key="5">
    <source>
        <dbReference type="ARBA" id="ARBA00023002"/>
    </source>
</evidence>
<dbReference type="InterPro" id="IPR006076">
    <property type="entry name" value="FAD-dep_OxRdtase"/>
</dbReference>
<dbReference type="Pfam" id="PF01266">
    <property type="entry name" value="DAO"/>
    <property type="match status" value="1"/>
</dbReference>
<evidence type="ECO:0000256" key="1">
    <source>
        <dbReference type="ARBA" id="ARBA00001974"/>
    </source>
</evidence>
<dbReference type="PANTHER" id="PTHR10961">
    <property type="entry name" value="PEROXISOMAL SARCOSINE OXIDASE"/>
    <property type="match status" value="1"/>
</dbReference>
<dbReference type="EMBL" id="JAQMWT010000453">
    <property type="protein sequence ID" value="KAJ8601106.1"/>
    <property type="molecule type" value="Genomic_DNA"/>
</dbReference>
<comment type="similarity">
    <text evidence="2">Belongs to the MSOX/MTOX family.</text>
</comment>
<gene>
    <name evidence="7" type="ORF">CTAYLR_007837</name>
</gene>
<dbReference type="Gene3D" id="3.50.50.60">
    <property type="entry name" value="FAD/NAD(P)-binding domain"/>
    <property type="match status" value="1"/>
</dbReference>
<proteinExistence type="inferred from homology"/>
<dbReference type="Gene3D" id="3.30.9.10">
    <property type="entry name" value="D-Amino Acid Oxidase, subunit A, domain 2"/>
    <property type="match status" value="1"/>
</dbReference>
<name>A0AAD7UA53_9STRA</name>
<evidence type="ECO:0000256" key="4">
    <source>
        <dbReference type="ARBA" id="ARBA00022827"/>
    </source>
</evidence>
<keyword evidence="5" id="KW-0560">Oxidoreductase</keyword>
<dbReference type="PANTHER" id="PTHR10961:SF10">
    <property type="entry name" value="FAD DEPENDENT OXIDOREDUCTASE DOMAIN-CONTAINING PROTEIN"/>
    <property type="match status" value="1"/>
</dbReference>
<accession>A0AAD7UA53</accession>
<comment type="caution">
    <text evidence="7">The sequence shown here is derived from an EMBL/GenBank/DDBJ whole genome shotgun (WGS) entry which is preliminary data.</text>
</comment>
<keyword evidence="8" id="KW-1185">Reference proteome</keyword>
<keyword evidence="3" id="KW-0285">Flavoprotein</keyword>
<protein>
    <recommendedName>
        <fullName evidence="6">FAD dependent oxidoreductase domain-containing protein</fullName>
    </recommendedName>
</protein>
<reference evidence="7" key="1">
    <citation type="submission" date="2023-01" db="EMBL/GenBank/DDBJ databases">
        <title>Metagenome sequencing of chrysophaentin producing Chrysophaeum taylorii.</title>
        <authorList>
            <person name="Davison J."/>
            <person name="Bewley C."/>
        </authorList>
    </citation>
    <scope>NUCLEOTIDE SEQUENCE</scope>
    <source>
        <strain evidence="7">NIES-1699</strain>
    </source>
</reference>
<dbReference type="GO" id="GO:0008115">
    <property type="term" value="F:sarcosine oxidase activity"/>
    <property type="evidence" value="ECO:0007669"/>
    <property type="project" value="TreeGrafter"/>
</dbReference>
<feature type="domain" description="FAD dependent oxidoreductase" evidence="6">
    <location>
        <begin position="19"/>
        <end position="377"/>
    </location>
</feature>
<organism evidence="7 8">
    <name type="scientific">Chrysophaeum taylorii</name>
    <dbReference type="NCBI Taxonomy" id="2483200"/>
    <lineage>
        <taxon>Eukaryota</taxon>
        <taxon>Sar</taxon>
        <taxon>Stramenopiles</taxon>
        <taxon>Ochrophyta</taxon>
        <taxon>Pelagophyceae</taxon>
        <taxon>Pelagomonadales</taxon>
        <taxon>Pelagomonadaceae</taxon>
        <taxon>Chrysophaeum</taxon>
    </lineage>
</organism>
<dbReference type="Proteomes" id="UP001230188">
    <property type="component" value="Unassembled WGS sequence"/>
</dbReference>
<evidence type="ECO:0000313" key="8">
    <source>
        <dbReference type="Proteomes" id="UP001230188"/>
    </source>
</evidence>
<dbReference type="GO" id="GO:0050660">
    <property type="term" value="F:flavin adenine dinucleotide binding"/>
    <property type="evidence" value="ECO:0007669"/>
    <property type="project" value="InterPro"/>
</dbReference>
<dbReference type="SUPFAM" id="SSF51905">
    <property type="entry name" value="FAD/NAD(P)-binding domain"/>
    <property type="match status" value="1"/>
</dbReference>
<evidence type="ECO:0000256" key="2">
    <source>
        <dbReference type="ARBA" id="ARBA00010989"/>
    </source>
</evidence>
<evidence type="ECO:0000259" key="6">
    <source>
        <dbReference type="Pfam" id="PF01266"/>
    </source>
</evidence>
<dbReference type="AlphaFoldDB" id="A0AAD7UA53"/>
<sequence length="426" mass="45669">MDEEVVDWEVVESVTRVRYAVIGAGLTGTAAAKHLASRFGSEVCLIGPSEGQHGALGACYDEGRIYRGLDPIEVWATLAQKSIKRYPAIASASGIDFYRECGILVFGVPDEYVRETERVAASMGTDLERFDGAAAIKSRFPMIGVPASSRVVGLYQATGAGHLSPRELVEAQTALGAAAGLARISEEVRRVVKTSTSFSIELEHGRVEATDGVLVCAGAFTSLGGLVPDPPLDIHLAGAQALLCELSPKSTAALADMPCLIYEGETADRCFYLLPPIRYPDGRMFLKIGPSTAFAPTLRSRSEVEAWFKRDSCTPDFIAAARVAIKDLLPGAEVVAARPLLCVTDASPNSHPYVDLLDDAQTWGVCTAGNGWAAKSSEELGSVAARMMANRETHWCRDPDLPKADFVALRKEVKVEPSRRPLCALL</sequence>
<evidence type="ECO:0000313" key="7">
    <source>
        <dbReference type="EMBL" id="KAJ8601106.1"/>
    </source>
</evidence>
<dbReference type="InterPro" id="IPR045170">
    <property type="entry name" value="MTOX"/>
</dbReference>
<dbReference type="InterPro" id="IPR036188">
    <property type="entry name" value="FAD/NAD-bd_sf"/>
</dbReference>
<comment type="cofactor">
    <cofactor evidence="1">
        <name>FAD</name>
        <dbReference type="ChEBI" id="CHEBI:57692"/>
    </cofactor>
</comment>
<keyword evidence="4" id="KW-0274">FAD</keyword>